<dbReference type="OrthoDB" id="5962437at2759"/>
<keyword evidence="3" id="KW-1185">Reference proteome</keyword>
<feature type="transmembrane region" description="Helical" evidence="2">
    <location>
        <begin position="468"/>
        <end position="488"/>
    </location>
</feature>
<feature type="transmembrane region" description="Helical" evidence="2">
    <location>
        <begin position="262"/>
        <end position="283"/>
    </location>
</feature>
<evidence type="ECO:0000256" key="1">
    <source>
        <dbReference type="SAM" id="MobiDB-lite"/>
    </source>
</evidence>
<feature type="transmembrane region" description="Helical" evidence="2">
    <location>
        <begin position="198"/>
        <end position="223"/>
    </location>
</feature>
<feature type="transmembrane region" description="Helical" evidence="2">
    <location>
        <begin position="323"/>
        <end position="346"/>
    </location>
</feature>
<organism evidence="3 4">
    <name type="scientific">Actinia tenebrosa</name>
    <name type="common">Australian red waratah sea anemone</name>
    <dbReference type="NCBI Taxonomy" id="6105"/>
    <lineage>
        <taxon>Eukaryota</taxon>
        <taxon>Metazoa</taxon>
        <taxon>Cnidaria</taxon>
        <taxon>Anthozoa</taxon>
        <taxon>Hexacorallia</taxon>
        <taxon>Actiniaria</taxon>
        <taxon>Actiniidae</taxon>
        <taxon>Actinia</taxon>
    </lineage>
</organism>
<protein>
    <submittedName>
        <fullName evidence="4">Uncharacterized protein LOC116299850</fullName>
    </submittedName>
</protein>
<dbReference type="KEGG" id="aten:116299850"/>
<dbReference type="Proteomes" id="UP000515163">
    <property type="component" value="Unplaced"/>
</dbReference>
<sequence>MSTFEPKLKDGIFPSLTNEELEALDNLDQSIRFHETFSDSEERETKESEDDFEDTCSELSDDNSLTFTIPQMYNQFKLPVIPESYETSTDFVERKESKSDKINAGYILFDGSEIKYVNYKETGTMDSVRATSVSSDRFSSIKSRASTTTQTSDSIPINLYISADDLLGQDFLKNAQGFSLAPYSRLPTNSHFSLREKLYFFLIGLACVISFNSIYISVAFFRGVLGDQVLQILGSCHYASLLVAMAMVFLGKKTWFQFIPTIIVSFVLMAGVVAVFPVLSVLSVTCPHYVIYMLVSLNGLCTGLALATVDRMVFLFPGGKSSLLFRLGGGFGCILPSIIQMTAILIDFKEDNLSELKESNAFNLYIVFPVAFLGIFFGFISAIKLSRSGIYGLFADSENSFDNPRWVTISSSVTTVIKRCKRLAFLLLAEFIVAAVTWYCLSVAQIVHLKTLEHNSSNKSPFWEEHQTTVLIGIFQFGDVIGSLLGSLWRCCCKSLAKKFLSGLHLLLSLLRIGCVIAIAYFIRSPYLVHNNIFIMGLYFLLAITNGFLLVGMANQSSPLCELQIKDSCPIISQITWLAIQSGCLVGVGFSFLPFS</sequence>
<feature type="transmembrane region" description="Helical" evidence="2">
    <location>
        <begin position="229"/>
        <end position="250"/>
    </location>
</feature>
<feature type="transmembrane region" description="Helical" evidence="2">
    <location>
        <begin position="366"/>
        <end position="383"/>
    </location>
</feature>
<dbReference type="GeneID" id="116299850"/>
<feature type="transmembrane region" description="Helical" evidence="2">
    <location>
        <begin position="533"/>
        <end position="554"/>
    </location>
</feature>
<name>A0A6P8IEM8_ACTTE</name>
<dbReference type="RefSeq" id="XP_031564430.1">
    <property type="nucleotide sequence ID" value="XM_031708570.1"/>
</dbReference>
<reference evidence="4" key="1">
    <citation type="submission" date="2025-08" db="UniProtKB">
        <authorList>
            <consortium name="RefSeq"/>
        </authorList>
    </citation>
    <scope>IDENTIFICATION</scope>
    <source>
        <tissue evidence="4">Tentacle</tissue>
    </source>
</reference>
<feature type="transmembrane region" description="Helical" evidence="2">
    <location>
        <begin position="500"/>
        <end position="521"/>
    </location>
</feature>
<feature type="region of interest" description="Disordered" evidence="1">
    <location>
        <begin position="36"/>
        <end position="57"/>
    </location>
</feature>
<dbReference type="AlphaFoldDB" id="A0A6P8IEM8"/>
<proteinExistence type="predicted"/>
<feature type="transmembrane region" description="Helical" evidence="2">
    <location>
        <begin position="289"/>
        <end position="311"/>
    </location>
</feature>
<evidence type="ECO:0000313" key="3">
    <source>
        <dbReference type="Proteomes" id="UP000515163"/>
    </source>
</evidence>
<accession>A0A6P8IEM8</accession>
<feature type="transmembrane region" description="Helical" evidence="2">
    <location>
        <begin position="575"/>
        <end position="595"/>
    </location>
</feature>
<evidence type="ECO:0000313" key="4">
    <source>
        <dbReference type="RefSeq" id="XP_031564430.1"/>
    </source>
</evidence>
<keyword evidence="2" id="KW-1133">Transmembrane helix</keyword>
<keyword evidence="2" id="KW-0472">Membrane</keyword>
<feature type="transmembrane region" description="Helical" evidence="2">
    <location>
        <begin position="423"/>
        <end position="448"/>
    </location>
</feature>
<evidence type="ECO:0000256" key="2">
    <source>
        <dbReference type="SAM" id="Phobius"/>
    </source>
</evidence>
<keyword evidence="2" id="KW-0812">Transmembrane</keyword>
<feature type="compositionally biased region" description="Acidic residues" evidence="1">
    <location>
        <begin position="38"/>
        <end position="57"/>
    </location>
</feature>
<gene>
    <name evidence="4" type="primary">LOC116299850</name>
</gene>
<dbReference type="InParanoid" id="A0A6P8IEM8"/>